<dbReference type="STRING" id="1088818.A0A2I0AY37"/>
<keyword evidence="7" id="KW-1185">Reference proteome</keyword>
<feature type="compositionally biased region" description="Basic and acidic residues" evidence="4">
    <location>
        <begin position="751"/>
        <end position="775"/>
    </location>
</feature>
<reference evidence="6 7" key="1">
    <citation type="journal article" date="2017" name="Nature">
        <title>The Apostasia genome and the evolution of orchids.</title>
        <authorList>
            <person name="Zhang G.Q."/>
            <person name="Liu K.W."/>
            <person name="Li Z."/>
            <person name="Lohaus R."/>
            <person name="Hsiao Y.Y."/>
            <person name="Niu S.C."/>
            <person name="Wang J.Y."/>
            <person name="Lin Y.C."/>
            <person name="Xu Q."/>
            <person name="Chen L.J."/>
            <person name="Yoshida K."/>
            <person name="Fujiwara S."/>
            <person name="Wang Z.W."/>
            <person name="Zhang Y.Q."/>
            <person name="Mitsuda N."/>
            <person name="Wang M."/>
            <person name="Liu G.H."/>
            <person name="Pecoraro L."/>
            <person name="Huang H.X."/>
            <person name="Xiao X.J."/>
            <person name="Lin M."/>
            <person name="Wu X.Y."/>
            <person name="Wu W.L."/>
            <person name="Chen Y.Y."/>
            <person name="Chang S.B."/>
            <person name="Sakamoto S."/>
            <person name="Ohme-Takagi M."/>
            <person name="Yagi M."/>
            <person name="Zeng S.J."/>
            <person name="Shen C.Y."/>
            <person name="Yeh C.M."/>
            <person name="Luo Y.B."/>
            <person name="Tsai W.C."/>
            <person name="Van de Peer Y."/>
            <person name="Liu Z.J."/>
        </authorList>
    </citation>
    <scope>NUCLEOTIDE SEQUENCE [LARGE SCALE GENOMIC DNA]</scope>
    <source>
        <strain evidence="7">cv. Shenzhen</strain>
        <tissue evidence="6">Stem</tissue>
    </source>
</reference>
<dbReference type="GO" id="GO:0005634">
    <property type="term" value="C:nucleus"/>
    <property type="evidence" value="ECO:0007669"/>
    <property type="project" value="UniProtKB-SubCell"/>
</dbReference>
<dbReference type="PANTHER" id="PTHR34105:SF1">
    <property type="entry name" value="PROLINE-, GLUTAMIC ACID- AND LEUCINE-RICH PROTEIN 1"/>
    <property type="match status" value="1"/>
</dbReference>
<dbReference type="InterPro" id="IPR016024">
    <property type="entry name" value="ARM-type_fold"/>
</dbReference>
<dbReference type="SUPFAM" id="SSF48371">
    <property type="entry name" value="ARM repeat"/>
    <property type="match status" value="1"/>
</dbReference>
<evidence type="ECO:0000313" key="6">
    <source>
        <dbReference type="EMBL" id="PKA60467.1"/>
    </source>
</evidence>
<sequence>MPASMEFVSSMDDCRLKVRMLQSVVRESLPDEKRPFGSPADMGAILSQVLTFGLLSERYPDPADHKLVDGWMDAVDLWSERIILLASNRVPDKGWAGVGFLGVTCGECSPERFQSSYSLWFQKLLEIIQIYAFCFGVTSYHPQAILSKLLAVVPCVICLRVLSDFAIQFQVEAELASKIMAAKCDSNTLKKFAQCLAHLPNVKADGDSWCLIMQKILVVINSTLTDAFQGLEEEKKGSEVMKMIATPGKETPPLGGQQWSGEALVPATKRFRELLVPRVTSLMHSLCIMLTKEYPVQVSIPVSSLLATVGRVLSMDGSLSGMLFPFATPLHQELLCAELPVLHLGGLNLLTAIIRCLESQLLPYGSEVMRLLTDYFSRAKLPSLRIKAYSIVQMLLVSMGSGMALCLEEEVVKNAFADLADHHGTGKMLSSAHSSAGTDKNLLQIHQKKRKRALISAAEYPKVDLDNKPLSHSCQAPLSVKIAALKALETLLTVGGSLKSELWRPPVDRLLIIVATNAYDVNWANKHKFCMLTDQSSYDDFQLAASEALLTSLLSPTRTQPQYLSQGFNLFVRGKQQTGTKLASFCAHAILVLEAKNSKFLPLVYNPSKNFSNDNSDFSEEFLDDTFNRSTLSRGDLKVLADEDKEVSKFLLNDEQISVEYQIMNDNDDKHVDSTEQPLKGSEDITRKHLTDNTEEAHLLEGENVCSRNLDDLKLVDNGEEDVMSRNEACFYSASGSLLSSKADNCLNNSDIDRSREDDAPKRLPDLKKDSKLSYDSDDSSMDSLPDIVDADPDTE</sequence>
<evidence type="ECO:0000256" key="3">
    <source>
        <dbReference type="ARBA" id="ARBA00023242"/>
    </source>
</evidence>
<evidence type="ECO:0000259" key="5">
    <source>
        <dbReference type="Pfam" id="PF08167"/>
    </source>
</evidence>
<evidence type="ECO:0000256" key="4">
    <source>
        <dbReference type="SAM" id="MobiDB-lite"/>
    </source>
</evidence>
<evidence type="ECO:0000313" key="7">
    <source>
        <dbReference type="Proteomes" id="UP000236161"/>
    </source>
</evidence>
<accession>A0A2I0AY37</accession>
<dbReference type="EMBL" id="KZ451937">
    <property type="protein sequence ID" value="PKA60467.1"/>
    <property type="molecule type" value="Genomic_DNA"/>
</dbReference>
<feature type="region of interest" description="Disordered" evidence="4">
    <location>
        <begin position="743"/>
        <end position="796"/>
    </location>
</feature>
<organism evidence="6 7">
    <name type="scientific">Apostasia shenzhenica</name>
    <dbReference type="NCBI Taxonomy" id="1088818"/>
    <lineage>
        <taxon>Eukaryota</taxon>
        <taxon>Viridiplantae</taxon>
        <taxon>Streptophyta</taxon>
        <taxon>Embryophyta</taxon>
        <taxon>Tracheophyta</taxon>
        <taxon>Spermatophyta</taxon>
        <taxon>Magnoliopsida</taxon>
        <taxon>Liliopsida</taxon>
        <taxon>Asparagales</taxon>
        <taxon>Orchidaceae</taxon>
        <taxon>Apostasioideae</taxon>
        <taxon>Apostasia</taxon>
    </lineage>
</organism>
<proteinExistence type="inferred from homology"/>
<dbReference type="OrthoDB" id="20900at2759"/>
<dbReference type="PANTHER" id="PTHR34105">
    <property type="entry name" value="PROLINE-, GLUTAMIC ACID- AND LEUCINE-RICH PROTEIN 1"/>
    <property type="match status" value="1"/>
</dbReference>
<dbReference type="GO" id="GO:0006364">
    <property type="term" value="P:rRNA processing"/>
    <property type="evidence" value="ECO:0007669"/>
    <property type="project" value="TreeGrafter"/>
</dbReference>
<keyword evidence="3" id="KW-0539">Nucleus</keyword>
<protein>
    <recommendedName>
        <fullName evidence="5">Pre-rRNA-processing protein RIX1 N-terminal domain-containing protein</fullName>
    </recommendedName>
</protein>
<dbReference type="AlphaFoldDB" id="A0A2I0AY37"/>
<feature type="domain" description="Pre-rRNA-processing protein RIX1 N-terminal" evidence="5">
    <location>
        <begin position="24"/>
        <end position="141"/>
    </location>
</feature>
<gene>
    <name evidence="6" type="ORF">AXF42_Ash017873</name>
</gene>
<evidence type="ECO:0000256" key="1">
    <source>
        <dbReference type="ARBA" id="ARBA00004123"/>
    </source>
</evidence>
<name>A0A2I0AY37_9ASPA</name>
<dbReference type="InterPro" id="IPR012583">
    <property type="entry name" value="RIX1_N"/>
</dbReference>
<dbReference type="Proteomes" id="UP000236161">
    <property type="component" value="Unassembled WGS sequence"/>
</dbReference>
<comment type="subcellular location">
    <subcellularLocation>
        <location evidence="1">Nucleus</location>
    </subcellularLocation>
</comment>
<comment type="similarity">
    <text evidence="2">Belongs to the RIX1/PELP1 family.</text>
</comment>
<evidence type="ECO:0000256" key="2">
    <source>
        <dbReference type="ARBA" id="ARBA00010511"/>
    </source>
</evidence>
<dbReference type="Pfam" id="PF08167">
    <property type="entry name" value="RIX1"/>
    <property type="match status" value="1"/>
</dbReference>